<dbReference type="Proteomes" id="UP000308528">
    <property type="component" value="Unassembled WGS sequence"/>
</dbReference>
<evidence type="ECO:0000313" key="2">
    <source>
        <dbReference type="EMBL" id="THH40350.1"/>
    </source>
</evidence>
<gene>
    <name evidence="2" type="ORF">E4021_06340</name>
</gene>
<feature type="transmembrane region" description="Helical" evidence="1">
    <location>
        <begin position="66"/>
        <end position="92"/>
    </location>
</feature>
<keyword evidence="1" id="KW-1133">Transmembrane helix</keyword>
<protein>
    <submittedName>
        <fullName evidence="2">Uncharacterized protein</fullName>
    </submittedName>
</protein>
<organism evidence="2 3">
    <name type="scientific">Neolewinella litorea</name>
    <dbReference type="NCBI Taxonomy" id="2562452"/>
    <lineage>
        <taxon>Bacteria</taxon>
        <taxon>Pseudomonadati</taxon>
        <taxon>Bacteroidota</taxon>
        <taxon>Saprospiria</taxon>
        <taxon>Saprospirales</taxon>
        <taxon>Lewinellaceae</taxon>
        <taxon>Neolewinella</taxon>
    </lineage>
</organism>
<reference evidence="2 3" key="1">
    <citation type="submission" date="2019-04" db="EMBL/GenBank/DDBJ databases">
        <title>Lewinella litorea sp. nov., isolated from a marine sand.</title>
        <authorList>
            <person name="Yoon J.-H."/>
        </authorList>
    </citation>
    <scope>NUCLEOTIDE SEQUENCE [LARGE SCALE GENOMIC DNA]</scope>
    <source>
        <strain evidence="2 3">HSMS-39</strain>
    </source>
</reference>
<keyword evidence="3" id="KW-1185">Reference proteome</keyword>
<feature type="transmembrane region" description="Helical" evidence="1">
    <location>
        <begin position="32"/>
        <end position="54"/>
    </location>
</feature>
<evidence type="ECO:0000256" key="1">
    <source>
        <dbReference type="SAM" id="Phobius"/>
    </source>
</evidence>
<feature type="transmembrane region" description="Helical" evidence="1">
    <location>
        <begin position="98"/>
        <end position="120"/>
    </location>
</feature>
<dbReference type="OrthoDB" id="1494971at2"/>
<keyword evidence="1" id="KW-0812">Transmembrane</keyword>
<dbReference type="EMBL" id="SRSF01000002">
    <property type="protein sequence ID" value="THH40350.1"/>
    <property type="molecule type" value="Genomic_DNA"/>
</dbReference>
<dbReference type="RefSeq" id="WP_136457528.1">
    <property type="nucleotide sequence ID" value="NZ_SRSF01000002.1"/>
</dbReference>
<comment type="caution">
    <text evidence="2">The sequence shown here is derived from an EMBL/GenBank/DDBJ whole genome shotgun (WGS) entry which is preliminary data.</text>
</comment>
<keyword evidence="1" id="KW-0472">Membrane</keyword>
<proteinExistence type="predicted"/>
<name>A0A4S4NVR0_9BACT</name>
<accession>A0A4S4NVR0</accession>
<sequence>MLTSRFLTLLTGVTLLAVAGVALSHLLLPIGYALPFTITTLVVFILLCLAIFFLGRRSAGAENRLLFSNVFLASTVMKMFICGALVVGYVVLGEPESKLFIVPFFWLYLVYTGFEVYFLMKLSAIVAR</sequence>
<dbReference type="AlphaFoldDB" id="A0A4S4NVR0"/>
<evidence type="ECO:0000313" key="3">
    <source>
        <dbReference type="Proteomes" id="UP000308528"/>
    </source>
</evidence>